<gene>
    <name evidence="1" type="ORF">PAECIP111802_04774</name>
</gene>
<reference evidence="1 2" key="1">
    <citation type="submission" date="2021-06" db="EMBL/GenBank/DDBJ databases">
        <authorList>
            <person name="Criscuolo A."/>
        </authorList>
    </citation>
    <scope>NUCLEOTIDE SEQUENCE [LARGE SCALE GENOMIC DNA]</scope>
    <source>
        <strain evidence="2">CIP 111802</strain>
    </source>
</reference>
<dbReference type="EMBL" id="CAJVCE010000015">
    <property type="protein sequence ID" value="CAG7650656.1"/>
    <property type="molecule type" value="Genomic_DNA"/>
</dbReference>
<accession>A0ABN7TPZ8</accession>
<evidence type="ECO:0000313" key="2">
    <source>
        <dbReference type="Proteomes" id="UP000730618"/>
    </source>
</evidence>
<dbReference type="Proteomes" id="UP000730618">
    <property type="component" value="Unassembled WGS sequence"/>
</dbReference>
<evidence type="ECO:0000313" key="1">
    <source>
        <dbReference type="EMBL" id="CAG7650656.1"/>
    </source>
</evidence>
<name>A0ABN7TPZ8_9BACL</name>
<comment type="caution">
    <text evidence="1">The sequence shown here is derived from an EMBL/GenBank/DDBJ whole genome shotgun (WGS) entry which is preliminary data.</text>
</comment>
<sequence>MTKKGKPAAEKGLTPTLSIRYNEGNYIRMSSKGE</sequence>
<protein>
    <submittedName>
        <fullName evidence="1">Uncharacterized protein</fullName>
    </submittedName>
</protein>
<keyword evidence="2" id="KW-1185">Reference proteome</keyword>
<organism evidence="1 2">
    <name type="scientific">Paenibacillus allorhizosphaerae</name>
    <dbReference type="NCBI Taxonomy" id="2849866"/>
    <lineage>
        <taxon>Bacteria</taxon>
        <taxon>Bacillati</taxon>
        <taxon>Bacillota</taxon>
        <taxon>Bacilli</taxon>
        <taxon>Bacillales</taxon>
        <taxon>Paenibacillaceae</taxon>
        <taxon>Paenibacillus</taxon>
    </lineage>
</organism>
<proteinExistence type="predicted"/>